<dbReference type="PROSITE" id="PS51194">
    <property type="entry name" value="HELICASE_CTER"/>
    <property type="match status" value="1"/>
</dbReference>
<sequence>MDRIKETADLIIKVNQFRQNKLADYELVTAVCTYFDHFKDEKINQPDLRFLRFIAGVAGIPHFYDVLAKFGNEVELEEMDLSTISTFIYESTLHTADTVKVHRYQKIVLDKFEKQKRNRYFLSASTSFGKTHVVYEVLKKMEYTNIVLIFPTIALLSENLERIMADQAYARLSERYQIHTLSEIVSFGERNFFIYTPERFLSYLEKNSNLVSFDFVFIDEVYKIDNDYIIDEEVKENERDVAYRLALYYSLKPTTDLLFAGPYINFSDSQKANYNPSFDNFIKSNNIEVIDLNRYEIVNKSFTDIKSVRKIVADEKLDFDFDSVNKEPRLIEIIKCVIAIGENTIVYCSTRAGVESYAKKIIASEILTNHDFTFYYHFVDHITNNFSKDWVVITALKNGIGIHHGLVPKYIQKEIINLFNLGALKVLISTTTITEGVNTSAKNLIVLQDKKGTKPLKRFDAKNIAGRAGRFLYHYSGRVLVLQNNFMQAINSAEEGIKHKNYDLDSPKDEIDLYYTQDIYLKDADKNRIVNIQQEQDSRQIPDEIFDVYKVVSRMDKIAVYDNIKMLTPAEFRSIKNLIRRLNFQMDIDYDGFEVILKVIRPIIKNQKLIFLIDYIGKSGYATLTNMVHFYLTGGFIGLMKNRISSGNTVDIAIRDTAEFVYSTLKYQVVKYLGVFNIMYKFYESQQTNSPMADISGIDILLIKLEYNALTELGRIASDYGVPANIVTYYETENNQRLRGNFDNYETIIFDRIDEIIQRSIKRNE</sequence>
<dbReference type="SUPFAM" id="SSF52540">
    <property type="entry name" value="P-loop containing nucleoside triphosphate hydrolases"/>
    <property type="match status" value="1"/>
</dbReference>
<dbReference type="InterPro" id="IPR050699">
    <property type="entry name" value="RNA-DNA_Helicase"/>
</dbReference>
<keyword evidence="3 7" id="KW-0347">Helicase</keyword>
<dbReference type="Proteomes" id="UP001204376">
    <property type="component" value="Unassembled WGS sequence"/>
</dbReference>
<dbReference type="SMART" id="SM00490">
    <property type="entry name" value="HELICc"/>
    <property type="match status" value="1"/>
</dbReference>
<feature type="domain" description="Helicase ATP-binding" evidence="5">
    <location>
        <begin position="111"/>
        <end position="281"/>
    </location>
</feature>
<evidence type="ECO:0000256" key="1">
    <source>
        <dbReference type="ARBA" id="ARBA00022741"/>
    </source>
</evidence>
<dbReference type="InterPro" id="IPR001650">
    <property type="entry name" value="Helicase_C-like"/>
</dbReference>
<dbReference type="EMBL" id="JANHOH010000011">
    <property type="protein sequence ID" value="MCQ6961081.1"/>
    <property type="molecule type" value="Genomic_DNA"/>
</dbReference>
<dbReference type="InterPro" id="IPR014001">
    <property type="entry name" value="Helicase_ATP-bd"/>
</dbReference>
<keyword evidence="8" id="KW-1185">Reference proteome</keyword>
<accession>A0ABT1T906</accession>
<name>A0ABT1T906_9SPHI</name>
<evidence type="ECO:0000313" key="8">
    <source>
        <dbReference type="Proteomes" id="UP001204376"/>
    </source>
</evidence>
<dbReference type="InterPro" id="IPR011545">
    <property type="entry name" value="DEAD/DEAH_box_helicase_dom"/>
</dbReference>
<evidence type="ECO:0000313" key="7">
    <source>
        <dbReference type="EMBL" id="MCQ6961081.1"/>
    </source>
</evidence>
<dbReference type="Gene3D" id="3.40.50.300">
    <property type="entry name" value="P-loop containing nucleotide triphosphate hydrolases"/>
    <property type="match status" value="2"/>
</dbReference>
<dbReference type="PANTHER" id="PTHR12131">
    <property type="entry name" value="ATP-DEPENDENT RNA AND DNA HELICASE"/>
    <property type="match status" value="1"/>
</dbReference>
<keyword evidence="2" id="KW-0378">Hydrolase</keyword>
<dbReference type="Pfam" id="PF00271">
    <property type="entry name" value="Helicase_C"/>
    <property type="match status" value="1"/>
</dbReference>
<dbReference type="PROSITE" id="PS51192">
    <property type="entry name" value="HELICASE_ATP_BIND_1"/>
    <property type="match status" value="1"/>
</dbReference>
<dbReference type="PANTHER" id="PTHR12131:SF1">
    <property type="entry name" value="ATP-DEPENDENT RNA HELICASE SUPV3L1, MITOCHONDRIAL-RELATED"/>
    <property type="match status" value="1"/>
</dbReference>
<dbReference type="Pfam" id="PF00270">
    <property type="entry name" value="DEAD"/>
    <property type="match status" value="1"/>
</dbReference>
<organism evidence="7 8">
    <name type="scientific">Mucilaginibacter aquariorum</name>
    <dbReference type="NCBI Taxonomy" id="2967225"/>
    <lineage>
        <taxon>Bacteria</taxon>
        <taxon>Pseudomonadati</taxon>
        <taxon>Bacteroidota</taxon>
        <taxon>Sphingobacteriia</taxon>
        <taxon>Sphingobacteriales</taxon>
        <taxon>Sphingobacteriaceae</taxon>
        <taxon>Mucilaginibacter</taxon>
    </lineage>
</organism>
<proteinExistence type="predicted"/>
<evidence type="ECO:0000259" key="5">
    <source>
        <dbReference type="PROSITE" id="PS51192"/>
    </source>
</evidence>
<evidence type="ECO:0000256" key="2">
    <source>
        <dbReference type="ARBA" id="ARBA00022801"/>
    </source>
</evidence>
<protein>
    <submittedName>
        <fullName evidence="7">Helicase-related protein</fullName>
    </submittedName>
</protein>
<keyword evidence="1" id="KW-0547">Nucleotide-binding</keyword>
<gene>
    <name evidence="7" type="ORF">NPE20_24110</name>
</gene>
<dbReference type="GO" id="GO:0004386">
    <property type="term" value="F:helicase activity"/>
    <property type="evidence" value="ECO:0007669"/>
    <property type="project" value="UniProtKB-KW"/>
</dbReference>
<keyword evidence="4" id="KW-0067">ATP-binding</keyword>
<feature type="domain" description="Helicase C-terminal" evidence="6">
    <location>
        <begin position="332"/>
        <end position="512"/>
    </location>
</feature>
<evidence type="ECO:0000259" key="6">
    <source>
        <dbReference type="PROSITE" id="PS51194"/>
    </source>
</evidence>
<reference evidence="7 8" key="1">
    <citation type="submission" date="2022-07" db="EMBL/GenBank/DDBJ databases">
        <title>Mucilaginibacter sp. JC4.</title>
        <authorList>
            <person name="Le V."/>
            <person name="Ko S.-R."/>
            <person name="Ahn C.-Y."/>
            <person name="Oh H.-M."/>
        </authorList>
    </citation>
    <scope>NUCLEOTIDE SEQUENCE [LARGE SCALE GENOMIC DNA]</scope>
    <source>
        <strain evidence="7 8">JC4</strain>
    </source>
</reference>
<dbReference type="InterPro" id="IPR027417">
    <property type="entry name" value="P-loop_NTPase"/>
</dbReference>
<dbReference type="RefSeq" id="WP_256541246.1">
    <property type="nucleotide sequence ID" value="NZ_JANHOH010000011.1"/>
</dbReference>
<evidence type="ECO:0000256" key="4">
    <source>
        <dbReference type="ARBA" id="ARBA00022840"/>
    </source>
</evidence>
<comment type="caution">
    <text evidence="7">The sequence shown here is derived from an EMBL/GenBank/DDBJ whole genome shotgun (WGS) entry which is preliminary data.</text>
</comment>
<evidence type="ECO:0000256" key="3">
    <source>
        <dbReference type="ARBA" id="ARBA00022806"/>
    </source>
</evidence>